<dbReference type="AlphaFoldDB" id="A0A430A3V6"/>
<comment type="caution">
    <text evidence="2">The sequence shown here is derived from an EMBL/GenBank/DDBJ whole genome shotgun (WGS) entry which is preliminary data.</text>
</comment>
<dbReference type="Pfam" id="PF00583">
    <property type="entry name" value="Acetyltransf_1"/>
    <property type="match status" value="1"/>
</dbReference>
<dbReference type="Proteomes" id="UP000287101">
    <property type="component" value="Unassembled WGS sequence"/>
</dbReference>
<keyword evidence="2" id="KW-0808">Transferase</keyword>
<dbReference type="SUPFAM" id="SSF55729">
    <property type="entry name" value="Acyl-CoA N-acyltransferases (Nat)"/>
    <property type="match status" value="1"/>
</dbReference>
<proteinExistence type="predicted"/>
<gene>
    <name evidence="2" type="ORF">CBF31_10855</name>
</gene>
<evidence type="ECO:0000313" key="2">
    <source>
        <dbReference type="EMBL" id="RSU01339.1"/>
    </source>
</evidence>
<dbReference type="EMBL" id="NGJY01000006">
    <property type="protein sequence ID" value="RSU01339.1"/>
    <property type="molecule type" value="Genomic_DNA"/>
</dbReference>
<feature type="domain" description="N-acetyltransferase" evidence="1">
    <location>
        <begin position="7"/>
        <end position="173"/>
    </location>
</feature>
<reference evidence="2 3" key="1">
    <citation type="submission" date="2017-05" db="EMBL/GenBank/DDBJ databases">
        <title>Vagococcus spp. assemblies.</title>
        <authorList>
            <person name="Gulvik C.A."/>
        </authorList>
    </citation>
    <scope>NUCLEOTIDE SEQUENCE [LARGE SCALE GENOMIC DNA]</scope>
    <source>
        <strain evidence="2 3">CCUG 41755</strain>
    </source>
</reference>
<sequence>MTEEVAITLREVAPEEATDVKELLAKVALETDFVTISEAELTLSDDLLASQLGAIYESDRHFLLAAYDGEKMIGLVSVKGEDCDSIAHIGDVGVSVLKDYWGMGLGQLLLEEVVLWAQEMAVLHRLELRVQARNERAVHLYKKLGFEIEATLKRGALSSEGDFLDVYMMSLMIN</sequence>
<protein>
    <submittedName>
        <fullName evidence="2">GNAT family N-acetyltransferase</fullName>
    </submittedName>
</protein>
<dbReference type="InterPro" id="IPR016181">
    <property type="entry name" value="Acyl_CoA_acyltransferase"/>
</dbReference>
<dbReference type="RefSeq" id="WP_126832916.1">
    <property type="nucleotide sequence ID" value="NZ_CBCRYB010000011.1"/>
</dbReference>
<dbReference type="CDD" id="cd04301">
    <property type="entry name" value="NAT_SF"/>
    <property type="match status" value="1"/>
</dbReference>
<dbReference type="PANTHER" id="PTHR43415">
    <property type="entry name" value="SPERMIDINE N(1)-ACETYLTRANSFERASE"/>
    <property type="match status" value="1"/>
</dbReference>
<dbReference type="PROSITE" id="PS51186">
    <property type="entry name" value="GNAT"/>
    <property type="match status" value="1"/>
</dbReference>
<evidence type="ECO:0000313" key="3">
    <source>
        <dbReference type="Proteomes" id="UP000287101"/>
    </source>
</evidence>
<dbReference type="PANTHER" id="PTHR43415:SF3">
    <property type="entry name" value="GNAT-FAMILY ACETYLTRANSFERASE"/>
    <property type="match status" value="1"/>
</dbReference>
<dbReference type="GO" id="GO:0016747">
    <property type="term" value="F:acyltransferase activity, transferring groups other than amino-acyl groups"/>
    <property type="evidence" value="ECO:0007669"/>
    <property type="project" value="InterPro"/>
</dbReference>
<keyword evidence="3" id="KW-1185">Reference proteome</keyword>
<dbReference type="InterPro" id="IPR000182">
    <property type="entry name" value="GNAT_dom"/>
</dbReference>
<evidence type="ECO:0000259" key="1">
    <source>
        <dbReference type="PROSITE" id="PS51186"/>
    </source>
</evidence>
<dbReference type="Gene3D" id="3.40.630.30">
    <property type="match status" value="1"/>
</dbReference>
<dbReference type="OrthoDB" id="948250at2"/>
<accession>A0A430A3V6</accession>
<organism evidence="2 3">
    <name type="scientific">Vagococcus fessus</name>
    <dbReference type="NCBI Taxonomy" id="120370"/>
    <lineage>
        <taxon>Bacteria</taxon>
        <taxon>Bacillati</taxon>
        <taxon>Bacillota</taxon>
        <taxon>Bacilli</taxon>
        <taxon>Lactobacillales</taxon>
        <taxon>Enterococcaceae</taxon>
        <taxon>Vagococcus</taxon>
    </lineage>
</organism>
<name>A0A430A3V6_9ENTE</name>